<gene>
    <name evidence="1" type="ORF">M9H77_22309</name>
</gene>
<dbReference type="EMBL" id="CM044705">
    <property type="protein sequence ID" value="KAI5662986.1"/>
    <property type="molecule type" value="Genomic_DNA"/>
</dbReference>
<name>A0ACC0AU54_CATRO</name>
<evidence type="ECO:0000313" key="1">
    <source>
        <dbReference type="EMBL" id="KAI5662986.1"/>
    </source>
</evidence>
<accession>A0ACC0AU54</accession>
<proteinExistence type="predicted"/>
<dbReference type="Proteomes" id="UP001060085">
    <property type="component" value="Linkage Group LG05"/>
</dbReference>
<evidence type="ECO:0000313" key="2">
    <source>
        <dbReference type="Proteomes" id="UP001060085"/>
    </source>
</evidence>
<reference evidence="2" key="1">
    <citation type="journal article" date="2023" name="Nat. Plants">
        <title>Single-cell RNA sequencing provides a high-resolution roadmap for understanding the multicellular compartmentation of specialized metabolism.</title>
        <authorList>
            <person name="Sun S."/>
            <person name="Shen X."/>
            <person name="Li Y."/>
            <person name="Li Y."/>
            <person name="Wang S."/>
            <person name="Li R."/>
            <person name="Zhang H."/>
            <person name="Shen G."/>
            <person name="Guo B."/>
            <person name="Wei J."/>
            <person name="Xu J."/>
            <person name="St-Pierre B."/>
            <person name="Chen S."/>
            <person name="Sun C."/>
        </authorList>
    </citation>
    <scope>NUCLEOTIDE SEQUENCE [LARGE SCALE GENOMIC DNA]</scope>
</reference>
<keyword evidence="2" id="KW-1185">Reference proteome</keyword>
<comment type="caution">
    <text evidence="1">The sequence shown here is derived from an EMBL/GenBank/DDBJ whole genome shotgun (WGS) entry which is preliminary data.</text>
</comment>
<sequence length="212" mass="24830">MKRVRAKCGDERDPTLQIKRLHPHTGNRSFKVPLVSKKWLVKKYAYMIRSNPKHPVKSIRQDTRTEHVIDISRSMLYEVRKDATTEMMGDEKEQYKLLWSYCAETMKANPYGNCKINVKPCAENQALFHGVYIYPGLLKKGLLIRYSSSLNLMAIFLKKESRSVAYSSWSGCKLAVYPFAYAVVERERYKPWKWFLENLAEDLRIHDSGAWN</sequence>
<protein>
    <submittedName>
        <fullName evidence="1">Uncharacterized protein</fullName>
    </submittedName>
</protein>
<organism evidence="1 2">
    <name type="scientific">Catharanthus roseus</name>
    <name type="common">Madagascar periwinkle</name>
    <name type="synonym">Vinca rosea</name>
    <dbReference type="NCBI Taxonomy" id="4058"/>
    <lineage>
        <taxon>Eukaryota</taxon>
        <taxon>Viridiplantae</taxon>
        <taxon>Streptophyta</taxon>
        <taxon>Embryophyta</taxon>
        <taxon>Tracheophyta</taxon>
        <taxon>Spermatophyta</taxon>
        <taxon>Magnoliopsida</taxon>
        <taxon>eudicotyledons</taxon>
        <taxon>Gunneridae</taxon>
        <taxon>Pentapetalae</taxon>
        <taxon>asterids</taxon>
        <taxon>lamiids</taxon>
        <taxon>Gentianales</taxon>
        <taxon>Apocynaceae</taxon>
        <taxon>Rauvolfioideae</taxon>
        <taxon>Vinceae</taxon>
        <taxon>Catharanthinae</taxon>
        <taxon>Catharanthus</taxon>
    </lineage>
</organism>